<dbReference type="InterPro" id="IPR001647">
    <property type="entry name" value="HTH_TetR"/>
</dbReference>
<dbReference type="Gene3D" id="1.10.357.10">
    <property type="entry name" value="Tetracycline Repressor, domain 2"/>
    <property type="match status" value="2"/>
</dbReference>
<proteinExistence type="predicted"/>
<evidence type="ECO:0000313" key="5">
    <source>
        <dbReference type="Proteomes" id="UP001597231"/>
    </source>
</evidence>
<dbReference type="Pfam" id="PF00440">
    <property type="entry name" value="TetR_N"/>
    <property type="match status" value="1"/>
</dbReference>
<evidence type="ECO:0000259" key="3">
    <source>
        <dbReference type="PROSITE" id="PS50977"/>
    </source>
</evidence>
<dbReference type="PRINTS" id="PR00455">
    <property type="entry name" value="HTHTETR"/>
</dbReference>
<evidence type="ECO:0000256" key="1">
    <source>
        <dbReference type="ARBA" id="ARBA00023125"/>
    </source>
</evidence>
<organism evidence="4 5">
    <name type="scientific">Sporosarcina contaminans</name>
    <dbReference type="NCBI Taxonomy" id="633403"/>
    <lineage>
        <taxon>Bacteria</taxon>
        <taxon>Bacillati</taxon>
        <taxon>Bacillota</taxon>
        <taxon>Bacilli</taxon>
        <taxon>Bacillales</taxon>
        <taxon>Caryophanaceae</taxon>
        <taxon>Sporosarcina</taxon>
    </lineage>
</organism>
<evidence type="ECO:0000313" key="4">
    <source>
        <dbReference type="EMBL" id="MFD1206586.1"/>
    </source>
</evidence>
<dbReference type="RefSeq" id="WP_336825154.1">
    <property type="nucleotide sequence ID" value="NZ_JBHTLT010000126.1"/>
</dbReference>
<protein>
    <submittedName>
        <fullName evidence="4">TetR/AcrR family transcriptional regulator</fullName>
    </submittedName>
</protein>
<dbReference type="PANTHER" id="PTHR30055:SF226">
    <property type="entry name" value="HTH-TYPE TRANSCRIPTIONAL REGULATOR PKSA"/>
    <property type="match status" value="1"/>
</dbReference>
<dbReference type="InterPro" id="IPR050109">
    <property type="entry name" value="HTH-type_TetR-like_transc_reg"/>
</dbReference>
<reference evidence="5" key="1">
    <citation type="journal article" date="2019" name="Int. J. Syst. Evol. Microbiol.">
        <title>The Global Catalogue of Microorganisms (GCM) 10K type strain sequencing project: providing services to taxonomists for standard genome sequencing and annotation.</title>
        <authorList>
            <consortium name="The Broad Institute Genomics Platform"/>
            <consortium name="The Broad Institute Genome Sequencing Center for Infectious Disease"/>
            <person name="Wu L."/>
            <person name="Ma J."/>
        </authorList>
    </citation>
    <scope>NUCLEOTIDE SEQUENCE [LARGE SCALE GENOMIC DNA]</scope>
    <source>
        <strain evidence="5">CCUG 53915</strain>
    </source>
</reference>
<accession>A0ABW3U0F5</accession>
<dbReference type="SUPFAM" id="SSF48498">
    <property type="entry name" value="Tetracyclin repressor-like, C-terminal domain"/>
    <property type="match status" value="1"/>
</dbReference>
<feature type="DNA-binding region" description="H-T-H motif" evidence="2">
    <location>
        <begin position="27"/>
        <end position="46"/>
    </location>
</feature>
<dbReference type="EMBL" id="JBHTLT010000126">
    <property type="protein sequence ID" value="MFD1206586.1"/>
    <property type="molecule type" value="Genomic_DNA"/>
</dbReference>
<sequence>MATQSTADRIIEAAIQLVSDKGYAAATTKSIAELAGVNEVTVFRHFGNKRGILRAIVEKFSYGPILQKTLEVDVTWNLETDLLHFAMEYSKFMLSIKEFVLIGFKEAGSFPEIDEEIANVPRFIKKQLMHYFAEMQQRGKMIECDVEAVALSFIAVNFGHFVSAARLGNSVTEIDISDQLKTSVAIFLRGLTP</sequence>
<dbReference type="PANTHER" id="PTHR30055">
    <property type="entry name" value="HTH-TYPE TRANSCRIPTIONAL REGULATOR RUTR"/>
    <property type="match status" value="1"/>
</dbReference>
<dbReference type="PROSITE" id="PS50977">
    <property type="entry name" value="HTH_TETR_2"/>
    <property type="match status" value="1"/>
</dbReference>
<dbReference type="InterPro" id="IPR036271">
    <property type="entry name" value="Tet_transcr_reg_TetR-rel_C_sf"/>
</dbReference>
<keyword evidence="5" id="KW-1185">Reference proteome</keyword>
<gene>
    <name evidence="4" type="ORF">ACFQ38_15935</name>
</gene>
<name>A0ABW3U0F5_9BACL</name>
<comment type="caution">
    <text evidence="4">The sequence shown here is derived from an EMBL/GenBank/DDBJ whole genome shotgun (WGS) entry which is preliminary data.</text>
</comment>
<evidence type="ECO:0000256" key="2">
    <source>
        <dbReference type="PROSITE-ProRule" id="PRU00335"/>
    </source>
</evidence>
<dbReference type="Proteomes" id="UP001597231">
    <property type="component" value="Unassembled WGS sequence"/>
</dbReference>
<dbReference type="InterPro" id="IPR009057">
    <property type="entry name" value="Homeodomain-like_sf"/>
</dbReference>
<feature type="domain" description="HTH tetR-type" evidence="3">
    <location>
        <begin position="4"/>
        <end position="64"/>
    </location>
</feature>
<keyword evidence="1 2" id="KW-0238">DNA-binding</keyword>
<dbReference type="SUPFAM" id="SSF46689">
    <property type="entry name" value="Homeodomain-like"/>
    <property type="match status" value="1"/>
</dbReference>